<dbReference type="CDD" id="cd07067">
    <property type="entry name" value="HP_PGM_like"/>
    <property type="match status" value="1"/>
</dbReference>
<evidence type="ECO:0000313" key="3">
    <source>
        <dbReference type="Proteomes" id="UP001597319"/>
    </source>
</evidence>
<comment type="caution">
    <text evidence="2">The sequence shown here is derived from an EMBL/GenBank/DDBJ whole genome shotgun (WGS) entry which is preliminary data.</text>
</comment>
<dbReference type="InterPro" id="IPR013078">
    <property type="entry name" value="His_Pase_superF_clade-1"/>
</dbReference>
<feature type="chain" id="PRO_5045890842" evidence="1">
    <location>
        <begin position="25"/>
        <end position="173"/>
    </location>
</feature>
<dbReference type="SUPFAM" id="SSF53254">
    <property type="entry name" value="Phosphoglycerate mutase-like"/>
    <property type="match status" value="1"/>
</dbReference>
<evidence type="ECO:0000313" key="2">
    <source>
        <dbReference type="EMBL" id="MFD2561743.1"/>
    </source>
</evidence>
<gene>
    <name evidence="2" type="ORF">ACFSR1_03610</name>
</gene>
<proteinExistence type="predicted"/>
<accession>A0ABW5LA14</accession>
<dbReference type="InterPro" id="IPR029033">
    <property type="entry name" value="His_PPase_superfam"/>
</dbReference>
<organism evidence="2 3">
    <name type="scientific">Aquimarina rubra</name>
    <dbReference type="NCBI Taxonomy" id="1920033"/>
    <lineage>
        <taxon>Bacteria</taxon>
        <taxon>Pseudomonadati</taxon>
        <taxon>Bacteroidota</taxon>
        <taxon>Flavobacteriia</taxon>
        <taxon>Flavobacteriales</taxon>
        <taxon>Flavobacteriaceae</taxon>
        <taxon>Aquimarina</taxon>
    </lineage>
</organism>
<dbReference type="Pfam" id="PF00300">
    <property type="entry name" value="His_Phos_1"/>
    <property type="match status" value="1"/>
</dbReference>
<keyword evidence="3" id="KW-1185">Reference proteome</keyword>
<dbReference type="Gene3D" id="3.40.50.1240">
    <property type="entry name" value="Phosphoglycerate mutase-like"/>
    <property type="match status" value="1"/>
</dbReference>
<reference evidence="3" key="1">
    <citation type="journal article" date="2019" name="Int. J. Syst. Evol. Microbiol.">
        <title>The Global Catalogue of Microorganisms (GCM) 10K type strain sequencing project: providing services to taxonomists for standard genome sequencing and annotation.</title>
        <authorList>
            <consortium name="The Broad Institute Genomics Platform"/>
            <consortium name="The Broad Institute Genome Sequencing Center for Infectious Disease"/>
            <person name="Wu L."/>
            <person name="Ma J."/>
        </authorList>
    </citation>
    <scope>NUCLEOTIDE SEQUENCE [LARGE SCALE GENOMIC DNA]</scope>
    <source>
        <strain evidence="3">KCTC 52274</strain>
    </source>
</reference>
<dbReference type="Proteomes" id="UP001597319">
    <property type="component" value="Unassembled WGS sequence"/>
</dbReference>
<dbReference type="RefSeq" id="WP_378289729.1">
    <property type="nucleotide sequence ID" value="NZ_JBHULE010000004.1"/>
</dbReference>
<keyword evidence="1" id="KW-0732">Signal</keyword>
<evidence type="ECO:0000256" key="1">
    <source>
        <dbReference type="SAM" id="SignalP"/>
    </source>
</evidence>
<feature type="signal peptide" evidence="1">
    <location>
        <begin position="1"/>
        <end position="24"/>
    </location>
</feature>
<sequence length="173" mass="19546">MKIKYISTTLLVLLLVLFSGCAKKTVENKNTTTYILVRHSEKDLSDPTNGNPNLTEAGKKRSENLVNILANIKIDKVYSTKYARTLQTAEPIAKDRNIEVTKYDPKKLYDEEFQKQTTGKTSVIVGHSNTTPAFINKIIGQKKYDDIDEKDYSKLFIIKITGDVITDTVLNID</sequence>
<name>A0ABW5LA14_9FLAO</name>
<dbReference type="EMBL" id="JBHULE010000004">
    <property type="protein sequence ID" value="MFD2561743.1"/>
    <property type="molecule type" value="Genomic_DNA"/>
</dbReference>
<protein>
    <submittedName>
        <fullName evidence="2">SixA phosphatase family protein</fullName>
    </submittedName>
</protein>
<dbReference type="PROSITE" id="PS51257">
    <property type="entry name" value="PROKAR_LIPOPROTEIN"/>
    <property type="match status" value="1"/>
</dbReference>